<dbReference type="Gene3D" id="3.40.50.1820">
    <property type="entry name" value="alpha/beta hydrolase"/>
    <property type="match status" value="2"/>
</dbReference>
<evidence type="ECO:0000313" key="4">
    <source>
        <dbReference type="EMBL" id="KAK1696591.1"/>
    </source>
</evidence>
<dbReference type="AlphaFoldDB" id="A0AAD8TYL1"/>
<protein>
    <recommendedName>
        <fullName evidence="6">Myb/SANT-like domain-containing protein</fullName>
    </recommendedName>
</protein>
<reference evidence="4" key="1">
    <citation type="submission" date="2023-07" db="EMBL/GenBank/DDBJ databases">
        <title>A chromosome-level genome assembly of Lolium multiflorum.</title>
        <authorList>
            <person name="Chen Y."/>
            <person name="Copetti D."/>
            <person name="Kolliker R."/>
            <person name="Studer B."/>
        </authorList>
    </citation>
    <scope>NUCLEOTIDE SEQUENCE</scope>
    <source>
        <strain evidence="4">02402/16</strain>
        <tissue evidence="4">Leaf</tissue>
    </source>
</reference>
<dbReference type="InterPro" id="IPR013094">
    <property type="entry name" value="AB_hydrolase_3"/>
</dbReference>
<feature type="region of interest" description="Disordered" evidence="1">
    <location>
        <begin position="446"/>
        <end position="465"/>
    </location>
</feature>
<dbReference type="PANTHER" id="PTHR23024:SF135">
    <property type="entry name" value="CELL DEATH ASSOCIATED PROTEIN"/>
    <property type="match status" value="1"/>
</dbReference>
<evidence type="ECO:0000313" key="5">
    <source>
        <dbReference type="Proteomes" id="UP001231189"/>
    </source>
</evidence>
<feature type="region of interest" description="Disordered" evidence="1">
    <location>
        <begin position="176"/>
        <end position="196"/>
    </location>
</feature>
<gene>
    <name evidence="4" type="ORF">QYE76_013288</name>
</gene>
<proteinExistence type="predicted"/>
<evidence type="ECO:0000259" key="3">
    <source>
        <dbReference type="Pfam" id="PF12776"/>
    </source>
</evidence>
<evidence type="ECO:0008006" key="6">
    <source>
        <dbReference type="Google" id="ProtNLM"/>
    </source>
</evidence>
<feature type="domain" description="Myb/SANT-like" evidence="3">
    <location>
        <begin position="21"/>
        <end position="110"/>
    </location>
</feature>
<dbReference type="EMBL" id="JAUUTY010000001">
    <property type="protein sequence ID" value="KAK1696591.1"/>
    <property type="molecule type" value="Genomic_DNA"/>
</dbReference>
<evidence type="ECO:0000256" key="1">
    <source>
        <dbReference type="SAM" id="MobiDB-lite"/>
    </source>
</evidence>
<dbReference type="GO" id="GO:0016787">
    <property type="term" value="F:hydrolase activity"/>
    <property type="evidence" value="ECO:0007669"/>
    <property type="project" value="InterPro"/>
</dbReference>
<organism evidence="4 5">
    <name type="scientific">Lolium multiflorum</name>
    <name type="common">Italian ryegrass</name>
    <name type="synonym">Lolium perenne subsp. multiflorum</name>
    <dbReference type="NCBI Taxonomy" id="4521"/>
    <lineage>
        <taxon>Eukaryota</taxon>
        <taxon>Viridiplantae</taxon>
        <taxon>Streptophyta</taxon>
        <taxon>Embryophyta</taxon>
        <taxon>Tracheophyta</taxon>
        <taxon>Spermatophyta</taxon>
        <taxon>Magnoliopsida</taxon>
        <taxon>Liliopsida</taxon>
        <taxon>Poales</taxon>
        <taxon>Poaceae</taxon>
        <taxon>BOP clade</taxon>
        <taxon>Pooideae</taxon>
        <taxon>Poodae</taxon>
        <taxon>Poeae</taxon>
        <taxon>Poeae Chloroplast Group 2 (Poeae type)</taxon>
        <taxon>Loliodinae</taxon>
        <taxon>Loliinae</taxon>
        <taxon>Lolium</taxon>
    </lineage>
</organism>
<dbReference type="SUPFAM" id="SSF53474">
    <property type="entry name" value="alpha/beta-Hydrolases"/>
    <property type="match status" value="1"/>
</dbReference>
<dbReference type="InterPro" id="IPR024752">
    <property type="entry name" value="Myb/SANT-like_dom"/>
</dbReference>
<dbReference type="Proteomes" id="UP001231189">
    <property type="component" value="Unassembled WGS sequence"/>
</dbReference>
<keyword evidence="5" id="KW-1185">Reference proteome</keyword>
<dbReference type="InterPro" id="IPR029058">
    <property type="entry name" value="AB_hydrolase_fold"/>
</dbReference>
<dbReference type="PANTHER" id="PTHR23024">
    <property type="entry name" value="ARYLACETAMIDE DEACETYLASE"/>
    <property type="match status" value="1"/>
</dbReference>
<dbReference type="Pfam" id="PF07859">
    <property type="entry name" value="Abhydrolase_3"/>
    <property type="match status" value="1"/>
</dbReference>
<feature type="domain" description="Alpha/beta hydrolase fold-3" evidence="2">
    <location>
        <begin position="243"/>
        <end position="443"/>
    </location>
</feature>
<dbReference type="Pfam" id="PF12776">
    <property type="entry name" value="Myb_DNA-bind_3"/>
    <property type="match status" value="1"/>
</dbReference>
<name>A0AAD8TYL1_LOLMU</name>
<feature type="compositionally biased region" description="Polar residues" evidence="1">
    <location>
        <begin position="176"/>
        <end position="185"/>
    </location>
</feature>
<comment type="caution">
    <text evidence="4">The sequence shown here is derived from an EMBL/GenBank/DDBJ whole genome shotgun (WGS) entry which is preliminary data.</text>
</comment>
<sequence>MATDATDESAVGSEGRSVVCWTTSMSTFMLKHLCAIVEGGARTSTGFKMMHYNGCARALNEHFRQSLTGAQISNHHRTIKKKFAMIQKIKDTVSGAQWDDETSTIRLEHEMAINYIAKHKAAAEFINRPIENYREMQIIYGDRLATGKYAKGSSEPIGTAATAMDCDEDDEAVLAQSNNEGTSATRPVKKHKKDPTEEEGLVSILGRVGSELAAAIITAGEKSAPQPPVDEIPDALYETLLVIVQLHGGGFCISDPSWLMYHHFYARLACAVPAVVVTAQLPLAPERRLPAQMNAGVDVLRRLRSIATSGAGTLDHPVADILRSAADVSRVFLLGDSSGGNLVHHVAAHVGEDGTDAWAPLRVAGGVPIHPGFVRATRSRSELENTSDSVFFTLDMADKFLAMSLPEGATKDHPYTCPMGPNAPPLESVPLPPMLVAVAEKQWRIQGGASRGQATPNRRRPPIGSLLLCPNPGSAPAEKDLIRDTNLEYCDALRAAGKEVEVLVNRGMSHSFYLNKFAVDMDPTTGERTQELIDAIKSFVARH</sequence>
<accession>A0AAD8TYL1</accession>
<evidence type="ECO:0000259" key="2">
    <source>
        <dbReference type="Pfam" id="PF07859"/>
    </source>
</evidence>
<dbReference type="InterPro" id="IPR050466">
    <property type="entry name" value="Carboxylest/Gibb_receptor"/>
</dbReference>